<evidence type="ECO:0000313" key="1">
    <source>
        <dbReference type="EMBL" id="CAB4121094.1"/>
    </source>
</evidence>
<dbReference type="InterPro" id="IPR032427">
    <property type="entry name" value="P22_portal"/>
</dbReference>
<organism evidence="1">
    <name type="scientific">uncultured Caudovirales phage</name>
    <dbReference type="NCBI Taxonomy" id="2100421"/>
    <lineage>
        <taxon>Viruses</taxon>
        <taxon>Duplodnaviria</taxon>
        <taxon>Heunggongvirae</taxon>
        <taxon>Uroviricota</taxon>
        <taxon>Caudoviricetes</taxon>
        <taxon>Peduoviridae</taxon>
        <taxon>Maltschvirus</taxon>
        <taxon>Maltschvirus maltsch</taxon>
    </lineage>
</organism>
<name>A0A6J5KGJ1_9CAUD</name>
<proteinExistence type="predicted"/>
<reference evidence="1" key="1">
    <citation type="submission" date="2020-04" db="EMBL/GenBank/DDBJ databases">
        <authorList>
            <person name="Chiriac C."/>
            <person name="Salcher M."/>
            <person name="Ghai R."/>
            <person name="Kavagutti S V."/>
        </authorList>
    </citation>
    <scope>NUCLEOTIDE SEQUENCE</scope>
</reference>
<gene>
    <name evidence="2" type="ORF">UFOVP154_24</name>
    <name evidence="1" type="ORF">UFOVP8_9</name>
</gene>
<sequence length="712" mass="79713">MKSPTGYDDVDAQTDTDIFCEAKEFLQTVIDAESDNRSRALAALNFRDGTQWPEPLLLNRSDRLNIVVNHTDTLVTRIENNLKQQRPRIKCHPVGDGADIEKAKLVNGLTRHIESVSQASVAYDCGGSSALSVGWGYWRIVADYISPTSFDQDLFIRPIRNVFTVYKDPASILPDGSDSMRYIISEKMKRTQYRQMYPDATNVDWGDTGVGDDLEWESRDEIRLAEYYRIIQKPEKLYKMVDGSTMFESDFAPGVLKTALKDPEQHGFAMEGGSPVERKTFKRQVQWFRINGREVVDRRDLPGRYIPVILCTGNVLDINGKVRRKGMIDNMIEPARLCNYWESSKAERLALAPKAPWVAYEGVIDGHNEWHDANQKAYSVLVGKAIQGPNGETLPLPRREPPIAADVGLAEASQDAEHLLIAVAGMPHEPGQDRKSEVVSGVAIQKRQNLSDDSHYQYYDNQTLSIAFTGRVLLDLIPYYYDTPRQQRIIGDDGLPQMVELNQQQKDPETGAITVKNDMSVGEYDVVMDTGPGYDTKRQEGAVAMVGLMGTPMGEVITKAAPDVVMRAMDFPYADEIADRLLPTNPAGLQKAMQELPKQAQAIVSALQQQLQKTTQELQHAQLELKYKTATELGWMHVEREKAHLQAETKTRDTHTMAQVKVHDTLLRGDTARDVAEIQAGATLLNSHVEAEHNKAAADRMIEQAAASETKN</sequence>
<protein>
    <submittedName>
        <fullName evidence="1">Phage P22-like portal protein</fullName>
    </submittedName>
</protein>
<dbReference type="EMBL" id="LR796144">
    <property type="protein sequence ID" value="CAB4121094.1"/>
    <property type="molecule type" value="Genomic_DNA"/>
</dbReference>
<dbReference type="Pfam" id="PF16510">
    <property type="entry name" value="P22_portal"/>
    <property type="match status" value="1"/>
</dbReference>
<evidence type="ECO:0000313" key="2">
    <source>
        <dbReference type="EMBL" id="CAB5170431.1"/>
    </source>
</evidence>
<dbReference type="EMBL" id="LR798202">
    <property type="protein sequence ID" value="CAB5170431.1"/>
    <property type="molecule type" value="Genomic_DNA"/>
</dbReference>
<accession>A0A6J5KGJ1</accession>